<dbReference type="EMBL" id="PEDL01000010">
    <property type="protein sequence ID" value="PHV70471.1"/>
    <property type="molecule type" value="Genomic_DNA"/>
</dbReference>
<evidence type="ECO:0000313" key="2">
    <source>
        <dbReference type="Proteomes" id="UP000224460"/>
    </source>
</evidence>
<organism evidence="1 2">
    <name type="scientific">Sporanaerobium hydrogeniformans</name>
    <dbReference type="NCBI Taxonomy" id="3072179"/>
    <lineage>
        <taxon>Bacteria</taxon>
        <taxon>Bacillati</taxon>
        <taxon>Bacillota</taxon>
        <taxon>Clostridia</taxon>
        <taxon>Lachnospirales</taxon>
        <taxon>Lachnospiraceae</taxon>
        <taxon>Sporanaerobium</taxon>
    </lineage>
</organism>
<sequence length="352" mass="39026">MDAKKLFKEAVEHDVTDIFVVAGAPLAFKIRGNIGLRDDNKLMPEKTKELIEAIYILAERDTRNLSEKGDDDFSFSIPKVGRFRVNTYKQRGSQAAVIRVVQFELPHIETLGIPKQIIDLYKRTKGLVLVTGPAGSGKSTTLSCIIDQINKTRTSHVITLEDPIEFIHKHNKSIVSQREIGTDTASYVQGLRAALREAPDVILLGEMRDFETINIAMTAAETGQLVLGTLHTLGAANTVDRIIDVFPANQQQQIRTQLSMVLQAIVSQQLIPGKDGAVLPVFEIVFVNSAIRNMIRESKMHQIDSVIFAAKEEGMCNMDGSIIKLYQEGKITGDNAIAYSINHEAMRKKIGE</sequence>
<gene>
    <name evidence="1" type="ORF">CS063_10300</name>
</gene>
<protein>
    <submittedName>
        <fullName evidence="1">Type IV pili twitching motility protein PilT</fullName>
    </submittedName>
</protein>
<name>A0AC61DB75_9FIRM</name>
<evidence type="ECO:0000313" key="1">
    <source>
        <dbReference type="EMBL" id="PHV70471.1"/>
    </source>
</evidence>
<comment type="caution">
    <text evidence="1">The sequence shown here is derived from an EMBL/GenBank/DDBJ whole genome shotgun (WGS) entry which is preliminary data.</text>
</comment>
<dbReference type="Proteomes" id="UP000224460">
    <property type="component" value="Unassembled WGS sequence"/>
</dbReference>
<reference evidence="1" key="1">
    <citation type="submission" date="2017-10" db="EMBL/GenBank/DDBJ databases">
        <title>Genome sequence of cellulolytic Lachnospiraceae bacterium XHS1971 isolated from hotspring sediment.</title>
        <authorList>
            <person name="Vasudevan G."/>
            <person name="Joshi A.J."/>
            <person name="Hivarkar S."/>
            <person name="Lanjekar V.B."/>
            <person name="Dhakephalkar P.K."/>
            <person name="Dagar S."/>
        </authorList>
    </citation>
    <scope>NUCLEOTIDE SEQUENCE</scope>
    <source>
        <strain evidence="1">XHS1971</strain>
    </source>
</reference>
<accession>A0AC61DB75</accession>
<keyword evidence="2" id="KW-1185">Reference proteome</keyword>
<proteinExistence type="predicted"/>